<dbReference type="EMBL" id="JACHDO010000001">
    <property type="protein sequence ID" value="MBB5489632.1"/>
    <property type="molecule type" value="Genomic_DNA"/>
</dbReference>
<evidence type="ECO:0000256" key="1">
    <source>
        <dbReference type="ARBA" id="ARBA00006484"/>
    </source>
</evidence>
<keyword evidence="4" id="KW-1185">Reference proteome</keyword>
<comment type="similarity">
    <text evidence="1">Belongs to the short-chain dehydrogenases/reductases (SDR) family.</text>
</comment>
<dbReference type="PRINTS" id="PR00081">
    <property type="entry name" value="GDHRDH"/>
</dbReference>
<keyword evidence="2" id="KW-0560">Oxidoreductase</keyword>
<evidence type="ECO:0000256" key="2">
    <source>
        <dbReference type="ARBA" id="ARBA00023002"/>
    </source>
</evidence>
<organism evidence="3 4">
    <name type="scientific">Nocardiopsis metallicus</name>
    <dbReference type="NCBI Taxonomy" id="179819"/>
    <lineage>
        <taxon>Bacteria</taxon>
        <taxon>Bacillati</taxon>
        <taxon>Actinomycetota</taxon>
        <taxon>Actinomycetes</taxon>
        <taxon>Streptosporangiales</taxon>
        <taxon>Nocardiopsidaceae</taxon>
        <taxon>Nocardiopsis</taxon>
    </lineage>
</organism>
<dbReference type="SUPFAM" id="SSF51735">
    <property type="entry name" value="NAD(P)-binding Rossmann-fold domains"/>
    <property type="match status" value="1"/>
</dbReference>
<dbReference type="Gene3D" id="3.40.50.720">
    <property type="entry name" value="NAD(P)-binding Rossmann-like Domain"/>
    <property type="match status" value="1"/>
</dbReference>
<dbReference type="InterPro" id="IPR002347">
    <property type="entry name" value="SDR_fam"/>
</dbReference>
<evidence type="ECO:0000313" key="3">
    <source>
        <dbReference type="EMBL" id="MBB5489632.1"/>
    </source>
</evidence>
<dbReference type="Pfam" id="PF00106">
    <property type="entry name" value="adh_short"/>
    <property type="match status" value="1"/>
</dbReference>
<sequence length="233" mass="24235">MEIEGSRVLVAGATGVLGGHISRALSADGARLVLAGRDEDALEALASETGAATLVFDALDSESCAAVVARAAGELGGLDALIVAFGVVAFGPEADTEDWVTEHVFQVNALAPMTMLRAALKELEPGGSVAVITAVTADYPTAGMATYSASKSALSAWLQASRAEYRRKKVSVLDIRAPHMDTGLAHRAVAGAPPARLPEPFSVDALVEALMSALRSGARRLAFDPQERELRVR</sequence>
<dbReference type="RefSeq" id="WP_184361980.1">
    <property type="nucleotide sequence ID" value="NZ_BAAAKM010000100.1"/>
</dbReference>
<dbReference type="CDD" id="cd05233">
    <property type="entry name" value="SDR_c"/>
    <property type="match status" value="1"/>
</dbReference>
<protein>
    <submittedName>
        <fullName evidence="3">Short-subunit dehydrogenase</fullName>
    </submittedName>
</protein>
<dbReference type="Proteomes" id="UP000579647">
    <property type="component" value="Unassembled WGS sequence"/>
</dbReference>
<proteinExistence type="inferred from homology"/>
<dbReference type="GO" id="GO:0016020">
    <property type="term" value="C:membrane"/>
    <property type="evidence" value="ECO:0007669"/>
    <property type="project" value="TreeGrafter"/>
</dbReference>
<gene>
    <name evidence="3" type="ORF">HNR07_000769</name>
</gene>
<evidence type="ECO:0000313" key="4">
    <source>
        <dbReference type="Proteomes" id="UP000579647"/>
    </source>
</evidence>
<dbReference type="GO" id="GO:0016491">
    <property type="term" value="F:oxidoreductase activity"/>
    <property type="evidence" value="ECO:0007669"/>
    <property type="project" value="UniProtKB-KW"/>
</dbReference>
<reference evidence="3 4" key="1">
    <citation type="submission" date="2020-08" db="EMBL/GenBank/DDBJ databases">
        <title>Sequencing the genomes of 1000 actinobacteria strains.</title>
        <authorList>
            <person name="Klenk H.-P."/>
        </authorList>
    </citation>
    <scope>NUCLEOTIDE SEQUENCE [LARGE SCALE GENOMIC DNA]</scope>
    <source>
        <strain evidence="3 4">DSM 44598</strain>
    </source>
</reference>
<accession>A0A840W0P2</accession>
<name>A0A840W0P2_9ACTN</name>
<comment type="caution">
    <text evidence="3">The sequence shown here is derived from an EMBL/GenBank/DDBJ whole genome shotgun (WGS) entry which is preliminary data.</text>
</comment>
<dbReference type="AlphaFoldDB" id="A0A840W0P2"/>
<dbReference type="PANTHER" id="PTHR44196:SF1">
    <property type="entry name" value="DEHYDROGENASE_REDUCTASE SDR FAMILY MEMBER 7B"/>
    <property type="match status" value="1"/>
</dbReference>
<dbReference type="PANTHER" id="PTHR44196">
    <property type="entry name" value="DEHYDROGENASE/REDUCTASE SDR FAMILY MEMBER 7B"/>
    <property type="match status" value="1"/>
</dbReference>
<dbReference type="InterPro" id="IPR036291">
    <property type="entry name" value="NAD(P)-bd_dom_sf"/>
</dbReference>